<evidence type="ECO:0000256" key="3">
    <source>
        <dbReference type="ARBA" id="ARBA00022692"/>
    </source>
</evidence>
<dbReference type="InterPro" id="IPR051461">
    <property type="entry name" value="UPF0750_membrane"/>
</dbReference>
<accession>A0A1G5RZR2</accession>
<keyword evidence="3 6" id="KW-0812">Transmembrane</keyword>
<keyword evidence="4 6" id="KW-1133">Transmembrane helix</keyword>
<dbReference type="CDD" id="cd16380">
    <property type="entry name" value="YitT_C"/>
    <property type="match status" value="1"/>
</dbReference>
<dbReference type="InterPro" id="IPR019264">
    <property type="entry name" value="DUF2179"/>
</dbReference>
<dbReference type="PIRSF" id="PIRSF006483">
    <property type="entry name" value="Membrane_protein_YitT"/>
    <property type="match status" value="1"/>
</dbReference>
<reference evidence="8 9" key="1">
    <citation type="submission" date="2016-10" db="EMBL/GenBank/DDBJ databases">
        <authorList>
            <person name="de Groot N.N."/>
        </authorList>
    </citation>
    <scope>NUCLEOTIDE SEQUENCE [LARGE SCALE GENOMIC DNA]</scope>
    <source>
        <strain evidence="8 9">DSM 10317</strain>
    </source>
</reference>
<dbReference type="EMBL" id="FMWK01000008">
    <property type="protein sequence ID" value="SCZ79397.1"/>
    <property type="molecule type" value="Genomic_DNA"/>
</dbReference>
<evidence type="ECO:0000256" key="4">
    <source>
        <dbReference type="ARBA" id="ARBA00022989"/>
    </source>
</evidence>
<dbReference type="GO" id="GO:0005886">
    <property type="term" value="C:plasma membrane"/>
    <property type="evidence" value="ECO:0007669"/>
    <property type="project" value="UniProtKB-SubCell"/>
</dbReference>
<feature type="transmembrane region" description="Helical" evidence="6">
    <location>
        <begin position="61"/>
        <end position="78"/>
    </location>
</feature>
<feature type="transmembrane region" description="Helical" evidence="6">
    <location>
        <begin position="12"/>
        <end position="32"/>
    </location>
</feature>
<gene>
    <name evidence="8" type="ORF">SAMN02910350_01774</name>
</gene>
<keyword evidence="2" id="KW-1003">Cell membrane</keyword>
<dbReference type="RefSeq" id="WP_090162831.1">
    <property type="nucleotide sequence ID" value="NZ_FMWK01000008.1"/>
</dbReference>
<dbReference type="AlphaFoldDB" id="A0A1G5RZR2"/>
<protein>
    <submittedName>
        <fullName evidence="8">Uncharacterized membrane-anchored protein YitT, contains DUF161 and DUF2179 domains</fullName>
    </submittedName>
</protein>
<dbReference type="Gene3D" id="3.30.70.120">
    <property type="match status" value="1"/>
</dbReference>
<evidence type="ECO:0000256" key="2">
    <source>
        <dbReference type="ARBA" id="ARBA00022475"/>
    </source>
</evidence>
<feature type="transmembrane region" description="Helical" evidence="6">
    <location>
        <begin position="156"/>
        <end position="177"/>
    </location>
</feature>
<evidence type="ECO:0000256" key="5">
    <source>
        <dbReference type="ARBA" id="ARBA00023136"/>
    </source>
</evidence>
<feature type="transmembrane region" description="Helical" evidence="6">
    <location>
        <begin position="114"/>
        <end position="135"/>
    </location>
</feature>
<sequence>MIHKIYMHKQDIYEYIMFTIASAVMVIGIYFFKFPNHFSFGGVSGISIVLAELLPRTPGNINLIINMILLVIGFLVFGKKFGVKTTYITLLVSFGPRILEMVCPMDGPLTNQPVLELLFAVGLPAFSSAIFFNLGASSGGTDIVAMILKKYTKVDIGTALLMSDIFIVACACLVFNVQTGLFSLVGLLAKSLVVDETIENINLAKYFTIICSDPEPIVNFIMNDLGKGATVYKAEGAYGHQEKTVILTILKRQQAVELKNFIRRNQPSAFIAITNSSEIIGKGFRGYN</sequence>
<dbReference type="InterPro" id="IPR003740">
    <property type="entry name" value="YitT"/>
</dbReference>
<evidence type="ECO:0000313" key="8">
    <source>
        <dbReference type="EMBL" id="SCZ79397.1"/>
    </source>
</evidence>
<dbReference type="PANTHER" id="PTHR33545">
    <property type="entry name" value="UPF0750 MEMBRANE PROTEIN YITT-RELATED"/>
    <property type="match status" value="1"/>
</dbReference>
<evidence type="ECO:0000256" key="6">
    <source>
        <dbReference type="SAM" id="Phobius"/>
    </source>
</evidence>
<dbReference type="Pfam" id="PF02588">
    <property type="entry name" value="YitT_membrane"/>
    <property type="match status" value="1"/>
</dbReference>
<organism evidence="8 9">
    <name type="scientific">Pseudobutyrivibrio xylanivorans</name>
    <dbReference type="NCBI Taxonomy" id="185007"/>
    <lineage>
        <taxon>Bacteria</taxon>
        <taxon>Bacillati</taxon>
        <taxon>Bacillota</taxon>
        <taxon>Clostridia</taxon>
        <taxon>Lachnospirales</taxon>
        <taxon>Lachnospiraceae</taxon>
        <taxon>Pseudobutyrivibrio</taxon>
    </lineage>
</organism>
<keyword evidence="5 6" id="KW-0472">Membrane</keyword>
<evidence type="ECO:0000313" key="9">
    <source>
        <dbReference type="Proteomes" id="UP000199428"/>
    </source>
</evidence>
<dbReference type="PANTHER" id="PTHR33545:SF5">
    <property type="entry name" value="UPF0750 MEMBRANE PROTEIN YITT"/>
    <property type="match status" value="1"/>
</dbReference>
<feature type="domain" description="DUF2179" evidence="7">
    <location>
        <begin position="228"/>
        <end position="281"/>
    </location>
</feature>
<proteinExistence type="predicted"/>
<dbReference type="InterPro" id="IPR015867">
    <property type="entry name" value="N-reg_PII/ATP_PRibTrfase_C"/>
</dbReference>
<comment type="subcellular location">
    <subcellularLocation>
        <location evidence="1">Cell membrane</location>
        <topology evidence="1">Multi-pass membrane protein</topology>
    </subcellularLocation>
</comment>
<dbReference type="Proteomes" id="UP000199428">
    <property type="component" value="Unassembled WGS sequence"/>
</dbReference>
<evidence type="ECO:0000256" key="1">
    <source>
        <dbReference type="ARBA" id="ARBA00004651"/>
    </source>
</evidence>
<evidence type="ECO:0000259" key="7">
    <source>
        <dbReference type="Pfam" id="PF10035"/>
    </source>
</evidence>
<feature type="transmembrane region" description="Helical" evidence="6">
    <location>
        <begin position="38"/>
        <end position="54"/>
    </location>
</feature>
<name>A0A1G5RZR2_PSEXY</name>
<dbReference type="Pfam" id="PF10035">
    <property type="entry name" value="DUF2179"/>
    <property type="match status" value="1"/>
</dbReference>